<protein>
    <submittedName>
        <fullName evidence="1">Metal-binding protein</fullName>
    </submittedName>
</protein>
<dbReference type="RefSeq" id="WP_129354968.1">
    <property type="nucleotide sequence ID" value="NZ_CP026538.1"/>
</dbReference>
<proteinExistence type="predicted"/>
<dbReference type="Pfam" id="PF08901">
    <property type="entry name" value="DUF1847"/>
    <property type="match status" value="1"/>
</dbReference>
<evidence type="ECO:0000313" key="2">
    <source>
        <dbReference type="Proteomes" id="UP000293296"/>
    </source>
</evidence>
<evidence type="ECO:0000313" key="1">
    <source>
        <dbReference type="EMBL" id="QAZ68998.1"/>
    </source>
</evidence>
<sequence>MDEQQVPLPQCAVCPYDWSERWCRAAKGKAPADCPSLRLRDLAGASVACMTEGACAAFAKQASLQEAACYAGGEDGYAAVRAVKPRIVEIVEFARRMGYQRLGLAFCIGLRFEAKVVHEILTTNGFAVASVSCKAGGKAKALLGIGPAEQVDPTAAHETMCNPVFQALALNEARTDFNVLLGLCVGHDSLFFKHAEAMGTVLAVKDRVLGHNPLAAIYQYDTYYRHLKNPLPD</sequence>
<accession>A0A4P6HU49</accession>
<keyword evidence="2" id="KW-1185">Reference proteome</keyword>
<dbReference type="KEGG" id="dcb:C3Y92_17845"/>
<dbReference type="InterPro" id="IPR014997">
    <property type="entry name" value="DUF1847"/>
</dbReference>
<reference evidence="1 2" key="1">
    <citation type="submission" date="2018-02" db="EMBL/GenBank/DDBJ databases">
        <title>Genome sequence of Desulfovibrio carbinolicus DSM 3852.</title>
        <authorList>
            <person name="Wilbanks E."/>
            <person name="Skennerton C.T."/>
            <person name="Orphan V.J."/>
        </authorList>
    </citation>
    <scope>NUCLEOTIDE SEQUENCE [LARGE SCALE GENOMIC DNA]</scope>
    <source>
        <strain evidence="1 2">DSM 3852</strain>
    </source>
</reference>
<gene>
    <name evidence="1" type="ORF">C3Y92_17845</name>
</gene>
<organism evidence="1 2">
    <name type="scientific">Solidesulfovibrio carbinolicus</name>
    <dbReference type="NCBI Taxonomy" id="296842"/>
    <lineage>
        <taxon>Bacteria</taxon>
        <taxon>Pseudomonadati</taxon>
        <taxon>Thermodesulfobacteriota</taxon>
        <taxon>Desulfovibrionia</taxon>
        <taxon>Desulfovibrionales</taxon>
        <taxon>Desulfovibrionaceae</taxon>
        <taxon>Solidesulfovibrio</taxon>
    </lineage>
</organism>
<dbReference type="AlphaFoldDB" id="A0A4P6HU49"/>
<dbReference type="EMBL" id="CP026538">
    <property type="protein sequence ID" value="QAZ68998.1"/>
    <property type="molecule type" value="Genomic_DNA"/>
</dbReference>
<dbReference type="Proteomes" id="UP000293296">
    <property type="component" value="Chromosome"/>
</dbReference>
<dbReference type="OrthoDB" id="9795204at2"/>
<name>A0A4P6HU49_9BACT</name>